<dbReference type="GO" id="GO:0006520">
    <property type="term" value="P:amino acid metabolic process"/>
    <property type="evidence" value="ECO:0007669"/>
    <property type="project" value="InterPro"/>
</dbReference>
<dbReference type="InterPro" id="IPR004839">
    <property type="entry name" value="Aminotransferase_I/II_large"/>
</dbReference>
<dbReference type="AlphaFoldDB" id="A0A537J9I8"/>
<dbReference type="GO" id="GO:0030170">
    <property type="term" value="F:pyridoxal phosphate binding"/>
    <property type="evidence" value="ECO:0007669"/>
    <property type="project" value="InterPro"/>
</dbReference>
<dbReference type="EMBL" id="VBAO01000247">
    <property type="protein sequence ID" value="TMI80012.1"/>
    <property type="molecule type" value="Genomic_DNA"/>
</dbReference>
<proteinExistence type="inferred from homology"/>
<evidence type="ECO:0000313" key="9">
    <source>
        <dbReference type="Proteomes" id="UP000320048"/>
    </source>
</evidence>
<dbReference type="Pfam" id="PF00155">
    <property type="entry name" value="Aminotran_1_2"/>
    <property type="match status" value="1"/>
</dbReference>
<evidence type="ECO:0000256" key="5">
    <source>
        <dbReference type="ARBA" id="ARBA00022898"/>
    </source>
</evidence>
<protein>
    <recommendedName>
        <fullName evidence="6">Aminotransferase</fullName>
        <ecNumber evidence="6">2.6.1.-</ecNumber>
    </recommendedName>
</protein>
<gene>
    <name evidence="8" type="ORF">E6H04_09440</name>
</gene>
<dbReference type="EC" id="2.6.1.-" evidence="6"/>
<dbReference type="PROSITE" id="PS00105">
    <property type="entry name" value="AA_TRANSFER_CLASS_1"/>
    <property type="match status" value="1"/>
</dbReference>
<dbReference type="CDD" id="cd00609">
    <property type="entry name" value="AAT_like"/>
    <property type="match status" value="1"/>
</dbReference>
<dbReference type="PANTHER" id="PTHR46383">
    <property type="entry name" value="ASPARTATE AMINOTRANSFERASE"/>
    <property type="match status" value="1"/>
</dbReference>
<evidence type="ECO:0000256" key="3">
    <source>
        <dbReference type="ARBA" id="ARBA00022576"/>
    </source>
</evidence>
<keyword evidence="3 6" id="KW-0032">Aminotransferase</keyword>
<dbReference type="InterPro" id="IPR015421">
    <property type="entry name" value="PyrdxlP-dep_Trfase_major"/>
</dbReference>
<comment type="similarity">
    <text evidence="2 6">Belongs to the class-I pyridoxal-phosphate-dependent aminotransferase family.</text>
</comment>
<comment type="caution">
    <text evidence="8">The sequence shown here is derived from an EMBL/GenBank/DDBJ whole genome shotgun (WGS) entry which is preliminary data.</text>
</comment>
<evidence type="ECO:0000256" key="6">
    <source>
        <dbReference type="RuleBase" id="RU000481"/>
    </source>
</evidence>
<dbReference type="InterPro" id="IPR015424">
    <property type="entry name" value="PyrdxlP-dep_Trfase"/>
</dbReference>
<dbReference type="InterPro" id="IPR015422">
    <property type="entry name" value="PyrdxlP-dep_Trfase_small"/>
</dbReference>
<accession>A0A537J9I8</accession>
<evidence type="ECO:0000256" key="1">
    <source>
        <dbReference type="ARBA" id="ARBA00001933"/>
    </source>
</evidence>
<name>A0A537J9I8_9BACT</name>
<feature type="domain" description="Aminotransferase class I/classII large" evidence="7">
    <location>
        <begin position="26"/>
        <end position="374"/>
    </location>
</feature>
<dbReference type="PANTHER" id="PTHR46383:SF1">
    <property type="entry name" value="ASPARTATE AMINOTRANSFERASE"/>
    <property type="match status" value="1"/>
</dbReference>
<organism evidence="8 9">
    <name type="scientific">Candidatus Segetimicrobium genomatis</name>
    <dbReference type="NCBI Taxonomy" id="2569760"/>
    <lineage>
        <taxon>Bacteria</taxon>
        <taxon>Bacillati</taxon>
        <taxon>Candidatus Sysuimicrobiota</taxon>
        <taxon>Candidatus Sysuimicrobiia</taxon>
        <taxon>Candidatus Sysuimicrobiales</taxon>
        <taxon>Candidatus Segetimicrobiaceae</taxon>
        <taxon>Candidatus Segetimicrobium</taxon>
    </lineage>
</organism>
<keyword evidence="5" id="KW-0663">Pyridoxal phosphate</keyword>
<evidence type="ECO:0000256" key="2">
    <source>
        <dbReference type="ARBA" id="ARBA00007441"/>
    </source>
</evidence>
<dbReference type="InterPro" id="IPR004838">
    <property type="entry name" value="NHTrfase_class1_PyrdxlP-BS"/>
</dbReference>
<dbReference type="InterPro" id="IPR050596">
    <property type="entry name" value="AspAT/PAT-like"/>
</dbReference>
<evidence type="ECO:0000256" key="4">
    <source>
        <dbReference type="ARBA" id="ARBA00022679"/>
    </source>
</evidence>
<dbReference type="Gene3D" id="3.40.640.10">
    <property type="entry name" value="Type I PLP-dependent aspartate aminotransferase-like (Major domain)"/>
    <property type="match status" value="1"/>
</dbReference>
<evidence type="ECO:0000259" key="7">
    <source>
        <dbReference type="Pfam" id="PF00155"/>
    </source>
</evidence>
<comment type="cofactor">
    <cofactor evidence="1 6">
        <name>pyridoxal 5'-phosphate</name>
        <dbReference type="ChEBI" id="CHEBI:597326"/>
    </cofactor>
</comment>
<dbReference type="GO" id="GO:0008483">
    <property type="term" value="F:transaminase activity"/>
    <property type="evidence" value="ECO:0007669"/>
    <property type="project" value="UniProtKB-KW"/>
</dbReference>
<dbReference type="FunFam" id="3.40.640.10:FF:000033">
    <property type="entry name" value="Aspartate aminotransferase"/>
    <property type="match status" value="1"/>
</dbReference>
<reference evidence="8 9" key="1">
    <citation type="journal article" date="2019" name="Nat. Microbiol.">
        <title>Mediterranean grassland soil C-N compound turnover is dependent on rainfall and depth, and is mediated by genomically divergent microorganisms.</title>
        <authorList>
            <person name="Diamond S."/>
            <person name="Andeer P.F."/>
            <person name="Li Z."/>
            <person name="Crits-Christoph A."/>
            <person name="Burstein D."/>
            <person name="Anantharaman K."/>
            <person name="Lane K.R."/>
            <person name="Thomas B.C."/>
            <person name="Pan C."/>
            <person name="Northen T.R."/>
            <person name="Banfield J.F."/>
        </authorList>
    </citation>
    <scope>NUCLEOTIDE SEQUENCE [LARGE SCALE GENOMIC DNA]</scope>
    <source>
        <strain evidence="8">NP_7</strain>
    </source>
</reference>
<evidence type="ECO:0000313" key="8">
    <source>
        <dbReference type="EMBL" id="TMI80012.1"/>
    </source>
</evidence>
<dbReference type="Proteomes" id="UP000320048">
    <property type="component" value="Unassembled WGS sequence"/>
</dbReference>
<keyword evidence="4 6" id="KW-0808">Transferase</keyword>
<dbReference type="SUPFAM" id="SSF53383">
    <property type="entry name" value="PLP-dependent transferases"/>
    <property type="match status" value="1"/>
</dbReference>
<dbReference type="Gene3D" id="3.90.1150.10">
    <property type="entry name" value="Aspartate Aminotransferase, domain 1"/>
    <property type="match status" value="1"/>
</dbReference>
<sequence length="396" mass="43464">MRVLGTETAFEVFARAKALEAAGRSIIHLEIGEPDFNTPDHIKEAAVRALRDGYTHYTPAAGLREAREAIAEHAGAQRGITVDPEEVVITPGAKPVMFFVIMALVNPGDEVIYPDPGFPIYESVARFAGARPVPWVLREEREFRADPEELRALITPRTKLVILNSPHNPAASVLAARDLETIAEIVRGRPVTVLADEIYSRILYEGESASLASIPGVRDQTVILDGFSKTYAMTGWRLGYGVMRPDFAARITQLMVNSNSCTAAFTQIAGIAALRGPQDCVARMVAEFRRRRDVIVDGLNTIPGVTCLRPRGAFYAFPNVRKIDPDTSRLQDYLLHEAGVAVLSGTAFGAHGEGYLRLSYANSVEAITEALERIRRAVSRYAAKPTAKREPTPRIR</sequence>